<keyword evidence="4 7" id="KW-0521">NADP</keyword>
<dbReference type="GO" id="GO:0016491">
    <property type="term" value="F:oxidoreductase activity"/>
    <property type="evidence" value="ECO:0007669"/>
    <property type="project" value="UniProtKB-UniRule"/>
</dbReference>
<evidence type="ECO:0000256" key="8">
    <source>
        <dbReference type="PIRSR" id="PIRSR000232-1"/>
    </source>
</evidence>
<dbReference type="Proteomes" id="UP000005615">
    <property type="component" value="Unassembled WGS sequence"/>
</dbReference>
<keyword evidence="6 7" id="KW-0520">NAD</keyword>
<evidence type="ECO:0000256" key="7">
    <source>
        <dbReference type="PIRNR" id="PIRNR000232"/>
    </source>
</evidence>
<dbReference type="RefSeq" id="WP_009575404.1">
    <property type="nucleotide sequence ID" value="NZ_AEIG01000026.1"/>
</dbReference>
<feature type="binding site" evidence="8">
    <location>
        <position position="56"/>
    </location>
    <ligand>
        <name>FMN</name>
        <dbReference type="ChEBI" id="CHEBI:58210"/>
        <note>ligand shared between dimeric partners</note>
    </ligand>
</feature>
<dbReference type="eggNOG" id="COG0778">
    <property type="taxonomic scope" value="Bacteria"/>
</dbReference>
<dbReference type="PANTHER" id="PTHR43821">
    <property type="entry name" value="NAD(P)H NITROREDUCTASE YDJA-RELATED"/>
    <property type="match status" value="1"/>
</dbReference>
<keyword evidence="3 7" id="KW-0288">FMN</keyword>
<dbReference type="PIRSF" id="PIRSF000232">
    <property type="entry name" value="YdjA"/>
    <property type="match status" value="1"/>
</dbReference>
<evidence type="ECO:0000256" key="2">
    <source>
        <dbReference type="ARBA" id="ARBA00022630"/>
    </source>
</evidence>
<dbReference type="InterPro" id="IPR029479">
    <property type="entry name" value="Nitroreductase"/>
</dbReference>
<keyword evidence="5 7" id="KW-0560">Oxidoreductase</keyword>
<keyword evidence="10" id="KW-1185">Reference proteome</keyword>
<dbReference type="Pfam" id="PF00881">
    <property type="entry name" value="Nitroreductase"/>
    <property type="match status" value="1"/>
</dbReference>
<protein>
    <recommendedName>
        <fullName evidence="7">Putative NAD(P)H nitroreductase</fullName>
        <ecNumber evidence="7">1.-.-.-</ecNumber>
    </recommendedName>
</protein>
<feature type="binding site" evidence="8">
    <location>
        <position position="60"/>
    </location>
    <ligand>
        <name>FMN</name>
        <dbReference type="ChEBI" id="CHEBI:58210"/>
        <note>ligand shared between dimeric partners</note>
    </ligand>
</feature>
<comment type="cofactor">
    <cofactor evidence="8">
        <name>FMN</name>
        <dbReference type="ChEBI" id="CHEBI:58210"/>
    </cofactor>
    <text evidence="8">Binds 1 FMN per subunit.</text>
</comment>
<evidence type="ECO:0000256" key="4">
    <source>
        <dbReference type="ARBA" id="ARBA00022857"/>
    </source>
</evidence>
<dbReference type="CDD" id="cd02135">
    <property type="entry name" value="YdjA-like"/>
    <property type="match status" value="1"/>
</dbReference>
<sequence length="205" mass="22996">MTPWSQYNLGDEIPPPENLEPVLEFLSIRRSSLATNLESPGPTQQELARILTIAARVPDHRRLSPFRFIVIEGDRRNTLGDLCLQVALQSNPELPEPLQHIERTRLLRAPTIIAVAYSPKHDGKTPEWEQTLACGACCYNLLLAAKASGFGAQWITEWLTYDNTIASALGLLDHERIAGFIYIGTNKEPLKERARPDLAKLITYL</sequence>
<evidence type="ECO:0000256" key="5">
    <source>
        <dbReference type="ARBA" id="ARBA00023002"/>
    </source>
</evidence>
<comment type="similarity">
    <text evidence="1 7">Belongs to the nitroreductase family.</text>
</comment>
<evidence type="ECO:0000256" key="6">
    <source>
        <dbReference type="ARBA" id="ARBA00023027"/>
    </source>
</evidence>
<evidence type="ECO:0000256" key="3">
    <source>
        <dbReference type="ARBA" id="ARBA00022643"/>
    </source>
</evidence>
<dbReference type="EMBL" id="AEIG01000026">
    <property type="protein sequence ID" value="EGG29967.1"/>
    <property type="molecule type" value="Genomic_DNA"/>
</dbReference>
<dbReference type="Gene3D" id="3.40.109.10">
    <property type="entry name" value="NADH Oxidase"/>
    <property type="match status" value="1"/>
</dbReference>
<feature type="binding site" description="in other chain" evidence="8">
    <location>
        <begin position="29"/>
        <end position="31"/>
    </location>
    <ligand>
        <name>FMN</name>
        <dbReference type="ChEBI" id="CHEBI:58210"/>
        <note>ligand shared between dimeric partners</note>
    </ligand>
</feature>
<dbReference type="OrthoDB" id="9804207at2"/>
<evidence type="ECO:0000256" key="1">
    <source>
        <dbReference type="ARBA" id="ARBA00007118"/>
    </source>
</evidence>
<organism evidence="9 10">
    <name type="scientific">Aequoribacter fuscus</name>
    <dbReference type="NCBI Taxonomy" id="2518989"/>
    <lineage>
        <taxon>Bacteria</taxon>
        <taxon>Pseudomonadati</taxon>
        <taxon>Pseudomonadota</taxon>
        <taxon>Gammaproteobacteria</taxon>
        <taxon>Cellvibrionales</taxon>
        <taxon>Halieaceae</taxon>
        <taxon>Aequoribacter</taxon>
    </lineage>
</organism>
<name>F3L122_9GAMM</name>
<evidence type="ECO:0000313" key="10">
    <source>
        <dbReference type="Proteomes" id="UP000005615"/>
    </source>
</evidence>
<gene>
    <name evidence="9" type="ORF">IMCC3088_1114</name>
</gene>
<dbReference type="InterPro" id="IPR052530">
    <property type="entry name" value="NAD(P)H_nitroreductase"/>
</dbReference>
<feature type="binding site" description="in other chain" evidence="8">
    <location>
        <begin position="154"/>
        <end position="156"/>
    </location>
    <ligand>
        <name>FMN</name>
        <dbReference type="ChEBI" id="CHEBI:58210"/>
        <note>ligand shared between dimeric partners</note>
    </ligand>
</feature>
<comment type="caution">
    <text evidence="9">The sequence shown here is derived from an EMBL/GenBank/DDBJ whole genome shotgun (WGS) entry which is preliminary data.</text>
</comment>
<dbReference type="InterPro" id="IPR026021">
    <property type="entry name" value="YdjA-like"/>
</dbReference>
<dbReference type="STRING" id="2518989.IMCC3088_1114"/>
<dbReference type="InterPro" id="IPR000415">
    <property type="entry name" value="Nitroreductase-like"/>
</dbReference>
<dbReference type="PANTHER" id="PTHR43821:SF1">
    <property type="entry name" value="NAD(P)H NITROREDUCTASE YDJA-RELATED"/>
    <property type="match status" value="1"/>
</dbReference>
<reference evidence="9 10" key="1">
    <citation type="journal article" date="2011" name="J. Bacteriol.">
        <title>Genome sequence of strain IMCC3088, a proteorhodopsin-containing marine bacterium belonging to the OM60/NOR5 clade.</title>
        <authorList>
            <person name="Jang Y."/>
            <person name="Oh H.M."/>
            <person name="Kang I."/>
            <person name="Lee K."/>
            <person name="Yang S.J."/>
            <person name="Cho J.C."/>
        </authorList>
    </citation>
    <scope>NUCLEOTIDE SEQUENCE [LARGE SCALE GENOMIC DNA]</scope>
    <source>
        <strain evidence="9 10">IMCC3088</strain>
    </source>
</reference>
<dbReference type="SUPFAM" id="SSF55469">
    <property type="entry name" value="FMN-dependent nitroreductase-like"/>
    <property type="match status" value="1"/>
</dbReference>
<dbReference type="AlphaFoldDB" id="F3L122"/>
<accession>F3L122</accession>
<evidence type="ECO:0000313" key="9">
    <source>
        <dbReference type="EMBL" id="EGG29967.1"/>
    </source>
</evidence>
<proteinExistence type="inferred from homology"/>
<dbReference type="EC" id="1.-.-.-" evidence="7"/>
<keyword evidence="2 7" id="KW-0285">Flavoprotein</keyword>